<dbReference type="Pfam" id="PF07915">
    <property type="entry name" value="PRKCSH"/>
    <property type="match status" value="1"/>
</dbReference>
<feature type="compositionally biased region" description="Polar residues" evidence="11">
    <location>
        <begin position="507"/>
        <end position="516"/>
    </location>
</feature>
<feature type="signal peptide" evidence="12">
    <location>
        <begin position="1"/>
        <end position="25"/>
    </location>
</feature>
<accession>A0AAN7RJN0</accession>
<proteinExistence type="inferred from homology"/>
<dbReference type="InterPro" id="IPR012913">
    <property type="entry name" value="OS9-like_dom"/>
</dbReference>
<feature type="region of interest" description="Disordered" evidence="11">
    <location>
        <begin position="378"/>
        <end position="441"/>
    </location>
</feature>
<organism evidence="14 15">
    <name type="scientific">Mycteria americana</name>
    <name type="common">Wood stork</name>
    <dbReference type="NCBI Taxonomy" id="33587"/>
    <lineage>
        <taxon>Eukaryota</taxon>
        <taxon>Metazoa</taxon>
        <taxon>Chordata</taxon>
        <taxon>Craniata</taxon>
        <taxon>Vertebrata</taxon>
        <taxon>Euteleostomi</taxon>
        <taxon>Archelosauria</taxon>
        <taxon>Archosauria</taxon>
        <taxon>Dinosauria</taxon>
        <taxon>Saurischia</taxon>
        <taxon>Theropoda</taxon>
        <taxon>Coelurosauria</taxon>
        <taxon>Aves</taxon>
        <taxon>Neognathae</taxon>
        <taxon>Neoaves</taxon>
        <taxon>Aequornithes</taxon>
        <taxon>Ciconiiformes</taxon>
        <taxon>Ciconiidae</taxon>
        <taxon>Mycteria</taxon>
    </lineage>
</organism>
<evidence type="ECO:0000256" key="6">
    <source>
        <dbReference type="ARBA" id="ARBA00023157"/>
    </source>
</evidence>
<evidence type="ECO:0000313" key="15">
    <source>
        <dbReference type="Proteomes" id="UP001333110"/>
    </source>
</evidence>
<evidence type="ECO:0000259" key="13">
    <source>
        <dbReference type="PROSITE" id="PS51914"/>
    </source>
</evidence>
<dbReference type="InterPro" id="IPR009011">
    <property type="entry name" value="Man6P_isomerase_rcpt-bd_dom_sf"/>
</dbReference>
<evidence type="ECO:0000256" key="7">
    <source>
        <dbReference type="ARBA" id="ARBA00023180"/>
    </source>
</evidence>
<evidence type="ECO:0000256" key="12">
    <source>
        <dbReference type="SAM" id="SignalP"/>
    </source>
</evidence>
<comment type="subunit">
    <text evidence="9">Component of the HRD1 complex, which comprises at least SYNV1/HRD1, DERL1/2, FAM8A1, HERPUD1/HERP, OS9, SEL1L and UBE2J1. FAM8A1 is stabilized by interaction with SYNV1, which prevents its proteasomal degradation. OS9 and UBE2J1 recruitment to the complex may be mediated by SEL1L. Through this complex, may interact with ERLEC1 and HSPA5. Interacts (via C-terminus) with CPNE6 (via second C2 domain); this interaction occurs in a calcium-dependent manner in vitro. Interacts with CREB3.</text>
</comment>
<comment type="function">
    <text evidence="10">Lectin involved in the quality control of the secretory pathway. As a member of the endoplasmic reticulum-associated degradation lumenal (ERAD-L) surveillance system, targets misfolded endoplasmic reticulum lumenal glycoproteins for degradation.</text>
</comment>
<comment type="similarity">
    <text evidence="2 10">Belongs to the OS-9 family.</text>
</comment>
<dbReference type="EMBL" id="JAUNZN010000035">
    <property type="protein sequence ID" value="KAK4806732.1"/>
    <property type="molecule type" value="Genomic_DNA"/>
</dbReference>
<evidence type="ECO:0000256" key="5">
    <source>
        <dbReference type="ARBA" id="ARBA00022824"/>
    </source>
</evidence>
<evidence type="ECO:0000256" key="8">
    <source>
        <dbReference type="ARBA" id="ARBA00053710"/>
    </source>
</evidence>
<keyword evidence="4 10" id="KW-0430">Lectin</keyword>
<protein>
    <recommendedName>
        <fullName evidence="10">Endoplasmic reticulum lectin</fullName>
    </recommendedName>
    <alternativeName>
        <fullName evidence="10">Protein OS-9</fullName>
    </alternativeName>
</protein>
<dbReference type="FunFam" id="2.70.130.10:FF:000002">
    <property type="entry name" value="protein OS-9 isoform X1"/>
    <property type="match status" value="1"/>
</dbReference>
<gene>
    <name evidence="14" type="ORF">QYF61_007530</name>
</gene>
<comment type="caution">
    <text evidence="14">The sequence shown here is derived from an EMBL/GenBank/DDBJ whole genome shotgun (WGS) entry which is preliminary data.</text>
</comment>
<dbReference type="GO" id="GO:0030246">
    <property type="term" value="F:carbohydrate binding"/>
    <property type="evidence" value="ECO:0007669"/>
    <property type="project" value="UniProtKB-UniRule"/>
</dbReference>
<dbReference type="InterPro" id="IPR044865">
    <property type="entry name" value="MRH_dom"/>
</dbReference>
<feature type="compositionally biased region" description="Pro residues" evidence="11">
    <location>
        <begin position="396"/>
        <end position="405"/>
    </location>
</feature>
<evidence type="ECO:0000256" key="11">
    <source>
        <dbReference type="SAM" id="MobiDB-lite"/>
    </source>
</evidence>
<feature type="compositionally biased region" description="Basic and acidic residues" evidence="11">
    <location>
        <begin position="566"/>
        <end position="580"/>
    </location>
</feature>
<name>A0AAN7RJN0_MYCAM</name>
<dbReference type="GO" id="GO:0030970">
    <property type="term" value="P:retrograde protein transport, ER to cytosol"/>
    <property type="evidence" value="ECO:0007669"/>
    <property type="project" value="TreeGrafter"/>
</dbReference>
<comment type="function">
    <text evidence="8">Lectin component of the HRD1 complex, which functions in endoplasmic reticulum (ER) quality control and ER-associated degradation (ERAD). Specifically recognizes and binds improperly folded glycoproteins as well as hyperglycosylated proteins, retain them in the ER, and transfers them to the ubiquitination machinery and promote their degradation. Possible targets include TRPV4 as well as hyperglycosylated HSP90B1.</text>
</comment>
<feature type="region of interest" description="Disordered" evidence="11">
    <location>
        <begin position="633"/>
        <end position="655"/>
    </location>
</feature>
<dbReference type="Gene3D" id="2.70.130.10">
    <property type="entry name" value="Mannose-6-phosphate receptor binding domain"/>
    <property type="match status" value="1"/>
</dbReference>
<dbReference type="PANTHER" id="PTHR15414:SF5">
    <property type="entry name" value="PROTEIN OS-9"/>
    <property type="match status" value="1"/>
</dbReference>
<feature type="compositionally biased region" description="Acidic residues" evidence="11">
    <location>
        <begin position="414"/>
        <end position="425"/>
    </location>
</feature>
<keyword evidence="6" id="KW-1015">Disulfide bond</keyword>
<sequence>MAARRGPGPGPALLVVLAVLGPGRPLPGARAALNLQELSELKYGLEILAEPVLAGQVGRGGDGHRPGARQTEDVVTVASKFKQRYECRLPPAAIRRQPDPEEEAQLYNGSGVAELLRPMGAAPCLVKTKDWWTYEFCYGKHIQQYHVEESEIKGDVLFLGYYQSAFDWDDETAKASKQHRLKRYHSQSYVNGSRCDLTGRAREAEVRFLCEEGAGDYIARVDEPQSCSYVLTVHTTRICHHPFLRPPAGAAPQPILCQPALSPAQYVEYVRAQVSDTKRKVEEISEELKTLDTRLWSERDAETPAQPPEGAPAAHGDSTACVPSSSCHLLAPVGTAEELSPKAAGGRAADTQKKIHFKVIRSPGDLLQFIEELKESTKKAKEKASEEEEEAAAKAPPDPPVPEEPPAGERERPEEEEEDEEEDGDLLGGFEKELEAVLLPREQMAQLKEEVKTEMEKEFDNIINEVGHHAGDPLAGLGTPPDARCHPQVEDELETEGLKGEFDRNQASKSLASTLNRLMDKLDGGGPGPGGEKEEEERAGRKASPSPPADGRVRVRVSRIGPSSARQRDPPRREMGKIEIKIVTTGGGDEDDAHWLSEEDTKNLKEIFFNILIQGTEEAQKERRRQQALEDNYRFVWGGGRDEPQPPGDSEDPDF</sequence>
<evidence type="ECO:0000256" key="10">
    <source>
        <dbReference type="RuleBase" id="RU369099"/>
    </source>
</evidence>
<keyword evidence="15" id="KW-1185">Reference proteome</keyword>
<keyword evidence="5 10" id="KW-0256">Endoplasmic reticulum</keyword>
<evidence type="ECO:0000256" key="2">
    <source>
        <dbReference type="ARBA" id="ARBA00009918"/>
    </source>
</evidence>
<feature type="chain" id="PRO_5042829097" description="Endoplasmic reticulum lectin" evidence="12">
    <location>
        <begin position="26"/>
        <end position="655"/>
    </location>
</feature>
<evidence type="ECO:0000313" key="14">
    <source>
        <dbReference type="EMBL" id="KAK4806732.1"/>
    </source>
</evidence>
<evidence type="ECO:0000256" key="9">
    <source>
        <dbReference type="ARBA" id="ARBA00066177"/>
    </source>
</evidence>
<dbReference type="SUPFAM" id="SSF50911">
    <property type="entry name" value="Mannose 6-phosphate receptor domain"/>
    <property type="match status" value="1"/>
</dbReference>
<dbReference type="PROSITE" id="PS51914">
    <property type="entry name" value="MRH"/>
    <property type="match status" value="1"/>
</dbReference>
<feature type="region of interest" description="Disordered" evidence="11">
    <location>
        <begin position="491"/>
        <end position="594"/>
    </location>
</feature>
<dbReference type="InterPro" id="IPR045149">
    <property type="entry name" value="OS-9-like"/>
</dbReference>
<dbReference type="GO" id="GO:0005788">
    <property type="term" value="C:endoplasmic reticulum lumen"/>
    <property type="evidence" value="ECO:0007669"/>
    <property type="project" value="UniProtKB-SubCell"/>
</dbReference>
<dbReference type="AlphaFoldDB" id="A0AAN7RJN0"/>
<dbReference type="Proteomes" id="UP001333110">
    <property type="component" value="Unassembled WGS sequence"/>
</dbReference>
<dbReference type="PANTHER" id="PTHR15414">
    <property type="entry name" value="OS-9-RELATED"/>
    <property type="match status" value="1"/>
</dbReference>
<evidence type="ECO:0000256" key="1">
    <source>
        <dbReference type="ARBA" id="ARBA00004319"/>
    </source>
</evidence>
<feature type="compositionally biased region" description="Basic and acidic residues" evidence="11">
    <location>
        <begin position="496"/>
        <end position="506"/>
    </location>
</feature>
<keyword evidence="7" id="KW-0325">Glycoprotein</keyword>
<evidence type="ECO:0000256" key="4">
    <source>
        <dbReference type="ARBA" id="ARBA00022734"/>
    </source>
</evidence>
<feature type="region of interest" description="Disordered" evidence="11">
    <location>
        <begin position="292"/>
        <end position="324"/>
    </location>
</feature>
<feature type="domain" description="MRH" evidence="13">
    <location>
        <begin position="122"/>
        <end position="241"/>
    </location>
</feature>
<reference evidence="14 15" key="1">
    <citation type="journal article" date="2023" name="J. Hered.">
        <title>Chromosome-level genome of the wood stork (Mycteria americana) provides insight into avian chromosome evolution.</title>
        <authorList>
            <person name="Flamio R. Jr."/>
            <person name="Ramstad K.M."/>
        </authorList>
    </citation>
    <scope>NUCLEOTIDE SEQUENCE [LARGE SCALE GENOMIC DNA]</scope>
    <source>
        <strain evidence="14">JAX WOST 10</strain>
    </source>
</reference>
<comment type="subcellular location">
    <subcellularLocation>
        <location evidence="1 10">Endoplasmic reticulum lumen</location>
    </subcellularLocation>
</comment>
<evidence type="ECO:0000256" key="3">
    <source>
        <dbReference type="ARBA" id="ARBA00022729"/>
    </source>
</evidence>
<dbReference type="GO" id="GO:0030968">
    <property type="term" value="P:endoplasmic reticulum unfolded protein response"/>
    <property type="evidence" value="ECO:0007669"/>
    <property type="project" value="UniProtKB-UniRule"/>
</dbReference>
<keyword evidence="3 12" id="KW-0732">Signal</keyword>
<feature type="compositionally biased region" description="Basic and acidic residues" evidence="11">
    <location>
        <begin position="292"/>
        <end position="302"/>
    </location>
</feature>